<dbReference type="Pfam" id="PF09069">
    <property type="entry name" value="EF-hand_3"/>
    <property type="match status" value="1"/>
</dbReference>
<dbReference type="CDD" id="cd16244">
    <property type="entry name" value="EFh_DTN"/>
    <property type="match status" value="1"/>
</dbReference>
<dbReference type="InterPro" id="IPR015153">
    <property type="entry name" value="EF-hand_dom_typ1"/>
</dbReference>
<dbReference type="GO" id="GO:0005886">
    <property type="term" value="C:plasma membrane"/>
    <property type="evidence" value="ECO:0007669"/>
    <property type="project" value="TreeGrafter"/>
</dbReference>
<dbReference type="PANTHER" id="PTHR12268">
    <property type="entry name" value="E3 UBIQUITIN-PROTEIN LIGASE KCMF1"/>
    <property type="match status" value="1"/>
</dbReference>
<dbReference type="OrthoDB" id="6019271at2759"/>
<comment type="caution">
    <text evidence="1">The sequence shown here is derived from an EMBL/GenBank/DDBJ whole genome shotgun (WGS) entry which is preliminary data.</text>
</comment>
<keyword evidence="2" id="KW-1185">Reference proteome</keyword>
<dbReference type="EMBL" id="CAIIXF020000001">
    <property type="protein sequence ID" value="CAH1773953.1"/>
    <property type="molecule type" value="Genomic_DNA"/>
</dbReference>
<evidence type="ECO:0000313" key="1">
    <source>
        <dbReference type="EMBL" id="CAH1773953.1"/>
    </source>
</evidence>
<dbReference type="GO" id="GO:0045202">
    <property type="term" value="C:synapse"/>
    <property type="evidence" value="ECO:0007669"/>
    <property type="project" value="TreeGrafter"/>
</dbReference>
<dbReference type="InterPro" id="IPR015154">
    <property type="entry name" value="EF-hand_dom_typ2"/>
</dbReference>
<dbReference type="Proteomes" id="UP000749559">
    <property type="component" value="Unassembled WGS sequence"/>
</dbReference>
<proteinExistence type="predicted"/>
<dbReference type="AlphaFoldDB" id="A0A8J1U9M5"/>
<name>A0A8J1U9M5_OWEFU</name>
<dbReference type="InterPro" id="IPR011992">
    <property type="entry name" value="EF-hand-dom_pair"/>
</dbReference>
<dbReference type="SUPFAM" id="SSF47473">
    <property type="entry name" value="EF-hand"/>
    <property type="match status" value="2"/>
</dbReference>
<dbReference type="PANTHER" id="PTHR12268:SF27">
    <property type="entry name" value="DYSTROBREVIN, ISOFORM F"/>
    <property type="match status" value="1"/>
</dbReference>
<dbReference type="Pfam" id="PF09068">
    <property type="entry name" value="EF-hand_2"/>
    <property type="match status" value="1"/>
</dbReference>
<accession>A0A8J1U9M5</accession>
<dbReference type="GO" id="GO:0099536">
    <property type="term" value="P:synaptic signaling"/>
    <property type="evidence" value="ECO:0007669"/>
    <property type="project" value="TreeGrafter"/>
</dbReference>
<dbReference type="InterPro" id="IPR050774">
    <property type="entry name" value="KCMF1/Dystrophin"/>
</dbReference>
<dbReference type="Gene3D" id="1.10.238.10">
    <property type="entry name" value="EF-hand"/>
    <property type="match status" value="2"/>
</dbReference>
<evidence type="ECO:0000313" key="2">
    <source>
        <dbReference type="Proteomes" id="UP000749559"/>
    </source>
</evidence>
<sequence>MDKFMINTVSGHLGSMEDTTMLDETSTTPSKRSNTAYKHLVTDMRAQNFDVIRFATYRTACKLRFIQKRTNLYLVDIWNIIEAFRENGLNTLEHGTELNITRVEQILTSIYFHLNKRLSTNQQIDVEESISLALNWLFNGYDLDGKGRVRVLSLKVVLSTLCSGKLVDKLQYVFMQISDKNGVMVKSKFEEYLKDLLAIPTAVYEGPSFGYNDTASRA</sequence>
<organism evidence="1 2">
    <name type="scientific">Owenia fusiformis</name>
    <name type="common">Polychaete worm</name>
    <dbReference type="NCBI Taxonomy" id="6347"/>
    <lineage>
        <taxon>Eukaryota</taxon>
        <taxon>Metazoa</taxon>
        <taxon>Spiralia</taxon>
        <taxon>Lophotrochozoa</taxon>
        <taxon>Annelida</taxon>
        <taxon>Polychaeta</taxon>
        <taxon>Sedentaria</taxon>
        <taxon>Canalipalpata</taxon>
        <taxon>Sabellida</taxon>
        <taxon>Oweniida</taxon>
        <taxon>Oweniidae</taxon>
        <taxon>Owenia</taxon>
    </lineage>
</organism>
<protein>
    <submittedName>
        <fullName evidence="1">Uncharacterized protein</fullName>
    </submittedName>
</protein>
<feature type="non-terminal residue" evidence="1">
    <location>
        <position position="1"/>
    </location>
</feature>
<reference evidence="1" key="1">
    <citation type="submission" date="2022-03" db="EMBL/GenBank/DDBJ databases">
        <authorList>
            <person name="Martin C."/>
        </authorList>
    </citation>
    <scope>NUCLEOTIDE SEQUENCE</scope>
</reference>
<gene>
    <name evidence="1" type="ORF">OFUS_LOCUS1481</name>
</gene>